<dbReference type="InterPro" id="IPR036345">
    <property type="entry name" value="ExoRNase_PH_dom2_sf"/>
</dbReference>
<dbReference type="GO" id="GO:0005739">
    <property type="term" value="C:mitochondrion"/>
    <property type="evidence" value="ECO:0007669"/>
    <property type="project" value="UniProtKB-SubCell"/>
</dbReference>
<dbReference type="SUPFAM" id="SSF54211">
    <property type="entry name" value="Ribosomal protein S5 domain 2-like"/>
    <property type="match status" value="1"/>
</dbReference>
<keyword evidence="6" id="KW-0809">Transit peptide</keyword>
<dbReference type="FunFam" id="3.40.1280.30:FF:000003">
    <property type="entry name" value="tRNA methyltransferase 10C, mitochondrial RNase P subunit"/>
    <property type="match status" value="1"/>
</dbReference>
<accession>A0A1B0CYM8</accession>
<protein>
    <recommendedName>
        <fullName evidence="9">RNA (guanine-9-)-methyltransferase domain-containing protein 1</fullName>
    </recommendedName>
</protein>
<dbReference type="GO" id="GO:0005654">
    <property type="term" value="C:nucleoplasm"/>
    <property type="evidence" value="ECO:0007669"/>
    <property type="project" value="TreeGrafter"/>
</dbReference>
<evidence type="ECO:0000256" key="9">
    <source>
        <dbReference type="ARBA" id="ARBA00029803"/>
    </source>
</evidence>
<dbReference type="CDD" id="cd18102">
    <property type="entry name" value="Trm10_MRRP1"/>
    <property type="match status" value="1"/>
</dbReference>
<keyword evidence="11" id="KW-1185">Reference proteome</keyword>
<evidence type="ECO:0000256" key="5">
    <source>
        <dbReference type="ARBA" id="ARBA00022694"/>
    </source>
</evidence>
<dbReference type="EMBL" id="AJVK01009248">
    <property type="status" value="NOT_ANNOTATED_CDS"/>
    <property type="molecule type" value="Genomic_DNA"/>
</dbReference>
<dbReference type="GO" id="GO:0097745">
    <property type="term" value="P:mitochondrial tRNA 5'-end processing"/>
    <property type="evidence" value="ECO:0007669"/>
    <property type="project" value="TreeGrafter"/>
</dbReference>
<dbReference type="PANTHER" id="PTHR13563">
    <property type="entry name" value="TRNA (GUANINE-9-) METHYLTRANSFERASE"/>
    <property type="match status" value="1"/>
</dbReference>
<evidence type="ECO:0000256" key="6">
    <source>
        <dbReference type="ARBA" id="ARBA00022946"/>
    </source>
</evidence>
<proteinExistence type="predicted"/>
<keyword evidence="4" id="KW-0949">S-adenosyl-L-methionine</keyword>
<dbReference type="Gene3D" id="3.30.230.70">
    <property type="entry name" value="GHMP Kinase, N-terminal domain"/>
    <property type="match status" value="1"/>
</dbReference>
<evidence type="ECO:0000256" key="1">
    <source>
        <dbReference type="ARBA" id="ARBA00004173"/>
    </source>
</evidence>
<dbReference type="Gene3D" id="3.40.1280.30">
    <property type="match status" value="1"/>
</dbReference>
<dbReference type="EnsemblMetazoa" id="PPAI000200-RA">
    <property type="protein sequence ID" value="PPAI000200-PA"/>
    <property type="gene ID" value="PPAI000200"/>
</dbReference>
<dbReference type="InterPro" id="IPR001247">
    <property type="entry name" value="ExoRNase_PH_dom1"/>
</dbReference>
<evidence type="ECO:0000256" key="4">
    <source>
        <dbReference type="ARBA" id="ARBA00022691"/>
    </source>
</evidence>
<evidence type="ECO:0000256" key="2">
    <source>
        <dbReference type="ARBA" id="ARBA00022603"/>
    </source>
</evidence>
<dbReference type="GO" id="GO:0070131">
    <property type="term" value="P:positive regulation of mitochondrial translation"/>
    <property type="evidence" value="ECO:0007669"/>
    <property type="project" value="TreeGrafter"/>
</dbReference>
<dbReference type="InterPro" id="IPR025812">
    <property type="entry name" value="Trm10_C_MTase_dom"/>
</dbReference>
<keyword evidence="3" id="KW-0808">Transferase</keyword>
<dbReference type="GO" id="GO:0032259">
    <property type="term" value="P:methylation"/>
    <property type="evidence" value="ECO:0007669"/>
    <property type="project" value="UniProtKB-KW"/>
</dbReference>
<dbReference type="VEuPathDB" id="VectorBase:PPAPM1_000990"/>
<dbReference type="AlphaFoldDB" id="A0A1B0CYM8"/>
<evidence type="ECO:0000313" key="11">
    <source>
        <dbReference type="Proteomes" id="UP000092462"/>
    </source>
</evidence>
<keyword evidence="8" id="KW-0496">Mitochondrion</keyword>
<dbReference type="PROSITE" id="PS51675">
    <property type="entry name" value="SAM_MT_TRM10"/>
    <property type="match status" value="1"/>
</dbReference>
<name>A0A1B0CYM8_PHLPP</name>
<dbReference type="InterPro" id="IPR027408">
    <property type="entry name" value="PNPase/RNase_PH_dom_sf"/>
</dbReference>
<comment type="subcellular location">
    <subcellularLocation>
        <location evidence="1">Mitochondrion</location>
    </subcellularLocation>
</comment>
<dbReference type="InterPro" id="IPR028564">
    <property type="entry name" value="MT_TRM10-typ"/>
</dbReference>
<dbReference type="GO" id="GO:0008168">
    <property type="term" value="F:methyltransferase activity"/>
    <property type="evidence" value="ECO:0007669"/>
    <property type="project" value="UniProtKB-KW"/>
</dbReference>
<evidence type="ECO:0000256" key="3">
    <source>
        <dbReference type="ARBA" id="ARBA00022679"/>
    </source>
</evidence>
<keyword evidence="5" id="KW-0819">tRNA processing</keyword>
<organism evidence="10 11">
    <name type="scientific">Phlebotomus papatasi</name>
    <name type="common">Sandfly</name>
    <dbReference type="NCBI Taxonomy" id="29031"/>
    <lineage>
        <taxon>Eukaryota</taxon>
        <taxon>Metazoa</taxon>
        <taxon>Ecdysozoa</taxon>
        <taxon>Arthropoda</taxon>
        <taxon>Hexapoda</taxon>
        <taxon>Insecta</taxon>
        <taxon>Pterygota</taxon>
        <taxon>Neoptera</taxon>
        <taxon>Endopterygota</taxon>
        <taxon>Diptera</taxon>
        <taxon>Nematocera</taxon>
        <taxon>Psychodoidea</taxon>
        <taxon>Psychodidae</taxon>
        <taxon>Phlebotomus</taxon>
        <taxon>Phlebotomus</taxon>
    </lineage>
</organism>
<evidence type="ECO:0000313" key="10">
    <source>
        <dbReference type="EnsemblMetazoa" id="PPAI000200-PA"/>
    </source>
</evidence>
<evidence type="ECO:0000256" key="7">
    <source>
        <dbReference type="ARBA" id="ARBA00023054"/>
    </source>
</evidence>
<dbReference type="InterPro" id="IPR007356">
    <property type="entry name" value="tRNA_m1G_MeTrfase_euk"/>
</dbReference>
<sequence length="625" mass="71764">MPIDYRRNNGPESSVSYQLHTNTYLLNYEGKLKILLGEGNSRKDGRKLNESRKICKIISWSCSRINTKVVKSGIVSQAKGSAYIEIGATKVIVSVFDPREIPKQSKYSIHGELYCDFKYSPFSCFHRKSQQTDNEEKSLAQALKRALEPAICRHEFPNFQVDIFANVLEDDGSALAAAITASGLAVADAGIPMFDVLTATNVGILEDKILMDPTRQEEELSLSTCCPGEHGIITLARMATHEQISEIWQTGNLKMKTLQEAIDHLVQANKTVVPIIQQNLIERSNLANIANKIQNDPERERKLKVLMLEVDVFRQEGRKAPDPEKLTSDHWNHLLTLKTRSSRQKFYSYLWQIEKKKENARRKREEEKAEIAEKRTEKMKLVAEQEHIVYGLNFTSMFMRIYDSTINMWMNNRLTRAMQFAPKIVIDCSYEDHMNRAEASNCAKQLMLTFAENRQANDPFDLHFCSVNFEACGARLFQKLIPRLLDADFPINVHKQSHLDLFPKERLVYLTPHCRNEMTSYDPDDIYIIGAMVDKRNTDPLSLAKAKRQKLRMAKLPLDKYLQWGSGSGKSLTINQMISILLVLKGTSNWEEALKIVPRRKIEAIESNEEWIEKRLRSLKYSPRS</sequence>
<keyword evidence="2" id="KW-0489">Methyltransferase</keyword>
<dbReference type="SUPFAM" id="SSF55666">
    <property type="entry name" value="Ribonuclease PH domain 2-like"/>
    <property type="match status" value="1"/>
</dbReference>
<dbReference type="InterPro" id="IPR038459">
    <property type="entry name" value="MT_TRM10-typ_sf"/>
</dbReference>
<dbReference type="VEuPathDB" id="VectorBase:PPAI000200"/>
<dbReference type="GO" id="GO:0000049">
    <property type="term" value="F:tRNA binding"/>
    <property type="evidence" value="ECO:0007669"/>
    <property type="project" value="TreeGrafter"/>
</dbReference>
<dbReference type="PANTHER" id="PTHR13563:SF5">
    <property type="entry name" value="TRNA METHYLTRANSFERASE 10 HOMOLOG C"/>
    <property type="match status" value="1"/>
</dbReference>
<evidence type="ECO:0000256" key="8">
    <source>
        <dbReference type="ARBA" id="ARBA00023128"/>
    </source>
</evidence>
<dbReference type="Proteomes" id="UP000092462">
    <property type="component" value="Unassembled WGS sequence"/>
</dbReference>
<dbReference type="CDD" id="cd11371">
    <property type="entry name" value="RNase_PH_MTR3"/>
    <property type="match status" value="1"/>
</dbReference>
<keyword evidence="7" id="KW-0175">Coiled coil</keyword>
<reference evidence="10" key="1">
    <citation type="submission" date="2022-08" db="UniProtKB">
        <authorList>
            <consortium name="EnsemblMetazoa"/>
        </authorList>
    </citation>
    <scope>IDENTIFICATION</scope>
    <source>
        <strain evidence="10">Israel</strain>
    </source>
</reference>
<dbReference type="Pfam" id="PF01138">
    <property type="entry name" value="RNase_PH"/>
    <property type="match status" value="1"/>
</dbReference>
<dbReference type="InterPro" id="IPR020568">
    <property type="entry name" value="Ribosomal_Su5_D2-typ_SF"/>
</dbReference>